<dbReference type="AlphaFoldDB" id="A0A8H3BNP5"/>
<organism evidence="2 3">
    <name type="scientific">Rhizoctonia solani</name>
    <dbReference type="NCBI Taxonomy" id="456999"/>
    <lineage>
        <taxon>Eukaryota</taxon>
        <taxon>Fungi</taxon>
        <taxon>Dikarya</taxon>
        <taxon>Basidiomycota</taxon>
        <taxon>Agaricomycotina</taxon>
        <taxon>Agaricomycetes</taxon>
        <taxon>Cantharellales</taxon>
        <taxon>Ceratobasidiaceae</taxon>
        <taxon>Rhizoctonia</taxon>
    </lineage>
</organism>
<protein>
    <submittedName>
        <fullName evidence="2">Uncharacterized protein</fullName>
    </submittedName>
</protein>
<name>A0A8H3BNP5_9AGAM</name>
<accession>A0A8H3BNP5</accession>
<reference evidence="2" key="1">
    <citation type="submission" date="2021-01" db="EMBL/GenBank/DDBJ databases">
        <authorList>
            <person name="Kaushik A."/>
        </authorList>
    </citation>
    <scope>NUCLEOTIDE SEQUENCE</scope>
    <source>
        <strain evidence="2">AG1-1B</strain>
    </source>
</reference>
<dbReference type="EMBL" id="CAJMWQ010001751">
    <property type="protein sequence ID" value="CAE6461065.1"/>
    <property type="molecule type" value="Genomic_DNA"/>
</dbReference>
<feature type="region of interest" description="Disordered" evidence="1">
    <location>
        <begin position="185"/>
        <end position="206"/>
    </location>
</feature>
<dbReference type="Proteomes" id="UP000663826">
    <property type="component" value="Unassembled WGS sequence"/>
</dbReference>
<gene>
    <name evidence="2" type="ORF">RDB_LOCUS88352</name>
</gene>
<sequence>MSLSNLCAQVFETSIDPYDPDYHWGGASIYPEGPVPTQVEYPGLPAGMTLPPGVPIHLDLFVTPAPPHLAHIPLECPGAPRPDRKPVKPRAVDCTIGRLYFPAIQPLEVHLRPKRHNGLYGPDRRFPSSRPAFIYAYPCADDERWAHLPEHLRPIECKLRVQSQSLELPVEESYEREPEVVELRVSHREVSSSSDPVPNEQRADASRHVNTALRRFRMQVGKESSC</sequence>
<evidence type="ECO:0000313" key="2">
    <source>
        <dbReference type="EMBL" id="CAE6461065.1"/>
    </source>
</evidence>
<evidence type="ECO:0000256" key="1">
    <source>
        <dbReference type="SAM" id="MobiDB-lite"/>
    </source>
</evidence>
<proteinExistence type="predicted"/>
<evidence type="ECO:0000313" key="3">
    <source>
        <dbReference type="Proteomes" id="UP000663826"/>
    </source>
</evidence>
<comment type="caution">
    <text evidence="2">The sequence shown here is derived from an EMBL/GenBank/DDBJ whole genome shotgun (WGS) entry which is preliminary data.</text>
</comment>